<evidence type="ECO:0000313" key="2">
    <source>
        <dbReference type="Proteomes" id="UP001216579"/>
    </source>
</evidence>
<proteinExistence type="predicted"/>
<dbReference type="Proteomes" id="UP001216579">
    <property type="component" value="Unassembled WGS sequence"/>
</dbReference>
<sequence>MRIELTWPRTDAANRTLTVPVPDIRTADLVRPALHHVRRACTPAILRGALAYAEPVVGSVAGAAGAGALAQLALPFVVRRAQKALCDVPGQEA</sequence>
<gene>
    <name evidence="1" type="ORF">P3G67_11190</name>
</gene>
<protein>
    <submittedName>
        <fullName evidence="1">Uncharacterized protein</fullName>
    </submittedName>
</protein>
<accession>A0ABT5ZJF5</accession>
<evidence type="ECO:0000313" key="1">
    <source>
        <dbReference type="EMBL" id="MDF3289791.1"/>
    </source>
</evidence>
<keyword evidence="2" id="KW-1185">Reference proteome</keyword>
<dbReference type="RefSeq" id="WP_276093300.1">
    <property type="nucleotide sequence ID" value="NZ_JARJBC010000005.1"/>
</dbReference>
<dbReference type="EMBL" id="JARJBC010000005">
    <property type="protein sequence ID" value="MDF3289791.1"/>
    <property type="molecule type" value="Genomic_DNA"/>
</dbReference>
<organism evidence="1 2">
    <name type="scientific">Streptomyces silvisoli</name>
    <dbReference type="NCBI Taxonomy" id="3034235"/>
    <lineage>
        <taxon>Bacteria</taxon>
        <taxon>Bacillati</taxon>
        <taxon>Actinomycetota</taxon>
        <taxon>Actinomycetes</taxon>
        <taxon>Kitasatosporales</taxon>
        <taxon>Streptomycetaceae</taxon>
        <taxon>Streptomyces</taxon>
    </lineage>
</organism>
<reference evidence="1 2" key="1">
    <citation type="submission" date="2023-03" db="EMBL/GenBank/DDBJ databases">
        <title>Draft genome sequence of Streptomyces sp. RB6PN23 isolated from peat swamp forest in Thailand.</title>
        <authorList>
            <person name="Klaysubun C."/>
            <person name="Duangmal K."/>
        </authorList>
    </citation>
    <scope>NUCLEOTIDE SEQUENCE [LARGE SCALE GENOMIC DNA]</scope>
    <source>
        <strain evidence="1 2">RB6PN23</strain>
    </source>
</reference>
<comment type="caution">
    <text evidence="1">The sequence shown here is derived from an EMBL/GenBank/DDBJ whole genome shotgun (WGS) entry which is preliminary data.</text>
</comment>
<name>A0ABT5ZJF5_9ACTN</name>